<feature type="compositionally biased region" description="Polar residues" evidence="1">
    <location>
        <begin position="363"/>
        <end position="390"/>
    </location>
</feature>
<dbReference type="EnsemblMetazoa" id="XM_038017661.1">
    <property type="protein sequence ID" value="XP_037873589.1"/>
    <property type="gene ID" value="LOC101736609"/>
</dbReference>
<feature type="compositionally biased region" description="Basic and acidic residues" evidence="1">
    <location>
        <begin position="542"/>
        <end position="552"/>
    </location>
</feature>
<feature type="compositionally biased region" description="Basic and acidic residues" evidence="1">
    <location>
        <begin position="890"/>
        <end position="916"/>
    </location>
</feature>
<accession>A0A8R2M654</accession>
<dbReference type="Proteomes" id="UP000005204">
    <property type="component" value="Unassembled WGS sequence"/>
</dbReference>
<dbReference type="RefSeq" id="XP_037873589.1">
    <property type="nucleotide sequence ID" value="XM_038017661.2"/>
</dbReference>
<protein>
    <recommendedName>
        <fullName evidence="4">Rap1 Myb domain-containing protein</fullName>
    </recommendedName>
</protein>
<sequence length="1623" mass="183172">MSGKPYSMREMKTIVEYLTEHKVYSEIRGRKMWMDFANSNITTRTWQSLKETFLKRILPDIHNPYYKLTREEVISFRQGCDIVAKDKMNKLEIKTNSDGSGSNAETCNKEKTTNNETIKESKTSRNDEEEILNSSVDGKDSTLKKSNIASNENNVTSNYYETAEDIQKILESPKPDDQENATMLPDDTLRDKTYTQTLAPTLQDVLNDFVTESDDSDKEPKMEIVEDSNKSIDDGNESKFPQDDDSSNMAITDIAKNAKGLSAEFVEEVLLSEIQDSGIQALKSKSINLKKTQKANIENKSNTKTQDTIVIDSEKEKETINAESKNDTIEVEEHQDINSNKDKTNNIKAPEKEKVLDQHHNKQSQNSSGDTLIPNNQECLSKNSLSNQNEKSPEHREEEEHILNVSRKRTSSEETLVLEQKKRKNENSTKFDEILQDVATHNKNEQNGLDKDRAKINEIKKKENVIANKSKPSNNKAKPAYENPCLKSVNLFADQFNNLESDDSETSGAINNTINKVGSNDEFENIQTAILKKDVIVLQSHSETESHTEKTPKKDRKIGRLQRKKALANVFGFSSGTVTSSRKTKLSLKKSSPHQKYNETGSRTSDWTSESETEVFVSPPRARRNRQTKKYLKPKSARILSLEEEGGLFVMYGKKIYPLVKDGKMVKNYLTYKPNSESEFEDEKYWKQKYAEEKKKTEELKKLLEESKKGESDPILSPILPAPRNTIRPSNIGSTSHKEVQVKESAHEEQDENKTMKIKLTRNNEEVYLEGRWPQIQTVLKQVVSIIDTKTHQDNAENNILKVPEQSTVITSGESTPVAFDPVTHEKVDKIESEIFKEIEERDKEEHPKETVASKTSEDNVTKRGRGRPRKSSSISTHSVPKKSRTSITSEERTPTKKNESDSKKSITDNERKSLKEPAVSPRKNKSPKKSNNESSNDEEAVGVRTTRSSIGKLRRSGNTSKIDESNIRYMLPTKKATKRITASNTNKTTRKSNRSFAIPSVYSSPDNSRASESTQGYQDSDLSPTKIIRRRRSNLPTAVANKNKNKQRRNVGRKLLVVTQDYSTDSNNSLCGIPVKNRTLRSSSEIYKTDSYLYLFANSKRPLKRLDKIEETIPMANDGFNASSENRIETLKTHYLRSPQNTDIGSSSNVSLPQSPELSLVENISVCKDMISSTEHIGNLNEKQERNTAAISHHSTYLISEVDVTIPLMEQLSEVKVSGGNGLNKSTDVPISESLVNQIGNVGLRDSVSVTDALDKRLSELLLESAKKISQPANVNDMEVDENISVLAKKSKGKKRCSTPRKKKEEKKTKTVNIEAIDEHMEYSRAGARSCPPSINVIDENAMDCDENNYVTKIDKVRKKKDIIKVKILRPRKKSRSKEKYVISVNEISEMSICTDSGINATETEGLFPLDDSVDLIHNHSETCLHTNECVADSVEFVDISNTIISLNSDSSRSRDWIQEMGFKNAQSSFPNLETEVQEIEMGVNAKDNEQGIDSRKTDDYNLMENLGHSENKNIEIMNTSLMTEDLSDETHTPSQPECQFSKWFLFSEDDTSNVNLDQCRSNTGGSGSNLKQIFPIACAIPDLSTITEMSKENEDSRKTNLNIDYLSGGDSTNLFSAYIDN</sequence>
<evidence type="ECO:0000313" key="3">
    <source>
        <dbReference type="Proteomes" id="UP000005204"/>
    </source>
</evidence>
<feature type="compositionally biased region" description="Basic and acidic residues" evidence="1">
    <location>
        <begin position="317"/>
        <end position="360"/>
    </location>
</feature>
<proteinExistence type="predicted"/>
<feature type="region of interest" description="Disordered" evidence="1">
    <location>
        <begin position="706"/>
        <end position="753"/>
    </location>
</feature>
<feature type="compositionally biased region" description="Basic residues" evidence="1">
    <location>
        <begin position="582"/>
        <end position="593"/>
    </location>
</feature>
<reference evidence="3" key="1">
    <citation type="journal article" date="2008" name="Insect Biochem. Mol. Biol.">
        <title>The genome of a lepidopteran model insect, the silkworm Bombyx mori.</title>
        <authorList>
            <consortium name="International Silkworm Genome Consortium"/>
        </authorList>
    </citation>
    <scope>NUCLEOTIDE SEQUENCE [LARGE SCALE GENOMIC DNA]</scope>
    <source>
        <strain evidence="3">p50T</strain>
    </source>
</reference>
<evidence type="ECO:0000256" key="1">
    <source>
        <dbReference type="SAM" id="MobiDB-lite"/>
    </source>
</evidence>
<feature type="compositionally biased region" description="Polar residues" evidence="1">
    <location>
        <begin position="1002"/>
        <end position="1024"/>
    </location>
</feature>
<organism evidence="2 3">
    <name type="scientific">Bombyx mori</name>
    <name type="common">Silk moth</name>
    <dbReference type="NCBI Taxonomy" id="7091"/>
    <lineage>
        <taxon>Eukaryota</taxon>
        <taxon>Metazoa</taxon>
        <taxon>Ecdysozoa</taxon>
        <taxon>Arthropoda</taxon>
        <taxon>Hexapoda</taxon>
        <taxon>Insecta</taxon>
        <taxon>Pterygota</taxon>
        <taxon>Neoptera</taxon>
        <taxon>Endopterygota</taxon>
        <taxon>Lepidoptera</taxon>
        <taxon>Glossata</taxon>
        <taxon>Ditrysia</taxon>
        <taxon>Bombycoidea</taxon>
        <taxon>Bombycidae</taxon>
        <taxon>Bombycinae</taxon>
        <taxon>Bombyx</taxon>
    </lineage>
</organism>
<dbReference type="GeneID" id="101736609"/>
<feature type="region of interest" description="Disordered" evidence="1">
    <location>
        <begin position="540"/>
        <end position="561"/>
    </location>
</feature>
<reference evidence="2" key="2">
    <citation type="submission" date="2022-06" db="UniProtKB">
        <authorList>
            <consortium name="EnsemblMetazoa"/>
        </authorList>
    </citation>
    <scope>IDENTIFICATION</scope>
    <source>
        <strain evidence="2">p50T (Dazao)</strain>
    </source>
</reference>
<evidence type="ECO:0008006" key="4">
    <source>
        <dbReference type="Google" id="ProtNLM"/>
    </source>
</evidence>
<feature type="compositionally biased region" description="Polar residues" evidence="1">
    <location>
        <begin position="594"/>
        <end position="610"/>
    </location>
</feature>
<feature type="compositionally biased region" description="Basic and acidic residues" evidence="1">
    <location>
        <begin position="391"/>
        <end position="402"/>
    </location>
</feature>
<feature type="region of interest" description="Disordered" evidence="1">
    <location>
        <begin position="212"/>
        <end position="247"/>
    </location>
</feature>
<feature type="region of interest" description="Disordered" evidence="1">
    <location>
        <begin position="93"/>
        <end position="149"/>
    </location>
</feature>
<feature type="region of interest" description="Disordered" evidence="1">
    <location>
        <begin position="838"/>
        <end position="1052"/>
    </location>
</feature>
<keyword evidence="3" id="KW-1185">Reference proteome</keyword>
<feature type="compositionally biased region" description="Basic and acidic residues" evidence="1">
    <location>
        <begin position="107"/>
        <end position="126"/>
    </location>
</feature>
<feature type="compositionally biased region" description="Basic and acidic residues" evidence="1">
    <location>
        <begin position="736"/>
        <end position="753"/>
    </location>
</feature>
<feature type="region of interest" description="Disordered" evidence="1">
    <location>
        <begin position="317"/>
        <end position="426"/>
    </location>
</feature>
<evidence type="ECO:0000313" key="2">
    <source>
        <dbReference type="EnsemblMetazoa" id="XP_037873589.1"/>
    </source>
</evidence>
<name>A0A8R2M654_BOMMO</name>
<feature type="region of interest" description="Disordered" evidence="1">
    <location>
        <begin position="582"/>
        <end position="627"/>
    </location>
</feature>
<feature type="compositionally biased region" description="Basic and acidic residues" evidence="1">
    <location>
        <begin position="218"/>
        <end position="242"/>
    </location>
</feature>
<feature type="compositionally biased region" description="Basic and acidic residues" evidence="1">
    <location>
        <begin position="838"/>
        <end position="862"/>
    </location>
</feature>
<dbReference type="Gene3D" id="1.10.10.60">
    <property type="entry name" value="Homeodomain-like"/>
    <property type="match status" value="1"/>
</dbReference>